<feature type="domain" description="Thiamine pyrophosphate enzyme central" evidence="4">
    <location>
        <begin position="193"/>
        <end position="319"/>
    </location>
</feature>
<dbReference type="InterPro" id="IPR029035">
    <property type="entry name" value="DHS-like_NAD/FAD-binding_dom"/>
</dbReference>
<evidence type="ECO:0000259" key="6">
    <source>
        <dbReference type="Pfam" id="PF02776"/>
    </source>
</evidence>
<dbReference type="Gene3D" id="3.40.50.1220">
    <property type="entry name" value="TPP-binding domain"/>
    <property type="match status" value="1"/>
</dbReference>
<dbReference type="Proteomes" id="UP001596044">
    <property type="component" value="Unassembled WGS sequence"/>
</dbReference>
<dbReference type="InterPro" id="IPR000399">
    <property type="entry name" value="TPP-bd_CS"/>
</dbReference>
<dbReference type="InterPro" id="IPR012000">
    <property type="entry name" value="Thiamin_PyroP_enz_cen_dom"/>
</dbReference>
<comment type="caution">
    <text evidence="7">The sequence shown here is derived from an EMBL/GenBank/DDBJ whole genome shotgun (WGS) entry which is preliminary data.</text>
</comment>
<name>A0ABW0K5S8_9BACL</name>
<comment type="similarity">
    <text evidence="1 3">Belongs to the TPP enzyme family.</text>
</comment>
<dbReference type="SUPFAM" id="SSF52518">
    <property type="entry name" value="Thiamin diphosphate-binding fold (THDP-binding)"/>
    <property type="match status" value="2"/>
</dbReference>
<dbReference type="InterPro" id="IPR047211">
    <property type="entry name" value="POXB-like"/>
</dbReference>
<dbReference type="PANTHER" id="PTHR42981">
    <property type="entry name" value="PYRUVATE DEHYDROGENASE [UBIQUINONE]"/>
    <property type="match status" value="1"/>
</dbReference>
<keyword evidence="2 3" id="KW-0786">Thiamine pyrophosphate</keyword>
<dbReference type="InterPro" id="IPR011766">
    <property type="entry name" value="TPP_enzyme_TPP-bd"/>
</dbReference>
<feature type="domain" description="Thiamine pyrophosphate enzyme N-terminal TPP-binding" evidence="6">
    <location>
        <begin position="8"/>
        <end position="122"/>
    </location>
</feature>
<proteinExistence type="inferred from homology"/>
<dbReference type="RefSeq" id="WP_270878273.1">
    <property type="nucleotide sequence ID" value="NZ_JAQFVF010000018.1"/>
</dbReference>
<feature type="domain" description="Thiamine pyrophosphate enzyme TPP-binding" evidence="5">
    <location>
        <begin position="382"/>
        <end position="526"/>
    </location>
</feature>
<dbReference type="PANTHER" id="PTHR42981:SF2">
    <property type="entry name" value="PYRUVATE DEHYDROGENASE [UBIQUINONE]"/>
    <property type="match status" value="1"/>
</dbReference>
<accession>A0ABW0K5S8</accession>
<evidence type="ECO:0000259" key="5">
    <source>
        <dbReference type="Pfam" id="PF02775"/>
    </source>
</evidence>
<evidence type="ECO:0000256" key="3">
    <source>
        <dbReference type="RuleBase" id="RU362132"/>
    </source>
</evidence>
<evidence type="ECO:0000256" key="2">
    <source>
        <dbReference type="ARBA" id="ARBA00023052"/>
    </source>
</evidence>
<evidence type="ECO:0000313" key="7">
    <source>
        <dbReference type="EMBL" id="MFC5448610.1"/>
    </source>
</evidence>
<dbReference type="SUPFAM" id="SSF52467">
    <property type="entry name" value="DHS-like NAD/FAD-binding domain"/>
    <property type="match status" value="1"/>
</dbReference>
<dbReference type="Pfam" id="PF02776">
    <property type="entry name" value="TPP_enzyme_N"/>
    <property type="match status" value="1"/>
</dbReference>
<keyword evidence="8" id="KW-1185">Reference proteome</keyword>
<dbReference type="Gene3D" id="3.40.50.970">
    <property type="match status" value="2"/>
</dbReference>
<reference evidence="8" key="1">
    <citation type="journal article" date="2019" name="Int. J. Syst. Evol. Microbiol.">
        <title>The Global Catalogue of Microorganisms (GCM) 10K type strain sequencing project: providing services to taxonomists for standard genome sequencing and annotation.</title>
        <authorList>
            <consortium name="The Broad Institute Genomics Platform"/>
            <consortium name="The Broad Institute Genome Sequencing Center for Infectious Disease"/>
            <person name="Wu L."/>
            <person name="Ma J."/>
        </authorList>
    </citation>
    <scope>NUCLEOTIDE SEQUENCE [LARGE SCALE GENOMIC DNA]</scope>
    <source>
        <strain evidence="8">KACC 11904</strain>
    </source>
</reference>
<protein>
    <submittedName>
        <fullName evidence="7">Thiamine pyrophosphate-binding protein</fullName>
    </submittedName>
</protein>
<dbReference type="PROSITE" id="PS00187">
    <property type="entry name" value="TPP_ENZYMES"/>
    <property type="match status" value="1"/>
</dbReference>
<dbReference type="Pfam" id="PF02775">
    <property type="entry name" value="TPP_enzyme_C"/>
    <property type="match status" value="1"/>
</dbReference>
<organism evidence="7 8">
    <name type="scientific">Paenibacillus aestuarii</name>
    <dbReference type="NCBI Taxonomy" id="516965"/>
    <lineage>
        <taxon>Bacteria</taxon>
        <taxon>Bacillati</taxon>
        <taxon>Bacillota</taxon>
        <taxon>Bacilli</taxon>
        <taxon>Bacillales</taxon>
        <taxon>Paenibacillaceae</taxon>
        <taxon>Paenibacillus</taxon>
    </lineage>
</organism>
<gene>
    <name evidence="7" type="ORF">ACFPOG_10075</name>
</gene>
<evidence type="ECO:0000256" key="1">
    <source>
        <dbReference type="ARBA" id="ARBA00007812"/>
    </source>
</evidence>
<dbReference type="Pfam" id="PF00205">
    <property type="entry name" value="TPP_enzyme_M"/>
    <property type="match status" value="1"/>
</dbReference>
<dbReference type="InterPro" id="IPR029061">
    <property type="entry name" value="THDP-binding"/>
</dbReference>
<sequence length="540" mass="58110">MLTIRHFTVAELIVEQLRILGVKRIYGVVGDAIFGLMDAIAKQKAISFIAVRHESVAALMASAEAKFTGGLGVCISQMGPGLANLLNGLGDAYLDQAPVLAISGQAPLGKIGTPYKQFINQQAFVQAVSAYSQLLVHPDAVIPSLQLAVHTSFLQQTVSHLSIPQNLFALATSSQPFEPTAVSPPCPDAEQLQSIVQLLRSAKQPMMLIGGGARSARESLQRLAERWGCGIALSYGALGVIPEAHPNMVSGLGEGGNPHLASMFQQADVVLAVETSWWPAGDVPQAAHVIQIVKHQADIGVSVPVDRGIAGDPANLVPHLLKGLQEHVPNQAWLDKIRQCKQKWSVQNEMEGNQSASPLHPARVVRLIEEQIDEDAVVALDEGDVTLWFLRNFRAKQQHLLLSSKWRTMGFGLPAAMAAKLCAPGKQVLCITGDGGLGMVLADLITATKYQLPFIVVVFNNGTLQMERDKMFMQGLQPEGTELMNPNFARVAEACGWQAHRVQSAEQLNEALAGARSSAKPVLLDVSIGRIPYPDLPTQH</sequence>
<dbReference type="EMBL" id="JBHSMJ010000009">
    <property type="protein sequence ID" value="MFC5448610.1"/>
    <property type="molecule type" value="Genomic_DNA"/>
</dbReference>
<dbReference type="InterPro" id="IPR012001">
    <property type="entry name" value="Thiamin_PyroP_enz_TPP-bd_dom"/>
</dbReference>
<evidence type="ECO:0000259" key="4">
    <source>
        <dbReference type="Pfam" id="PF00205"/>
    </source>
</evidence>
<evidence type="ECO:0000313" key="8">
    <source>
        <dbReference type="Proteomes" id="UP001596044"/>
    </source>
</evidence>